<accession>A0AAN7Q9J2</accession>
<comment type="caution">
    <text evidence="3">The sequence shown here is derived from an EMBL/GenBank/DDBJ whole genome shotgun (WGS) entry which is preliminary data.</text>
</comment>
<feature type="compositionally biased region" description="Polar residues" evidence="1">
    <location>
        <begin position="114"/>
        <end position="134"/>
    </location>
</feature>
<dbReference type="AlphaFoldDB" id="A0AAN7Q9J2"/>
<organism evidence="3 4">
    <name type="scientific">Aquatica leii</name>
    <dbReference type="NCBI Taxonomy" id="1421715"/>
    <lineage>
        <taxon>Eukaryota</taxon>
        <taxon>Metazoa</taxon>
        <taxon>Ecdysozoa</taxon>
        <taxon>Arthropoda</taxon>
        <taxon>Hexapoda</taxon>
        <taxon>Insecta</taxon>
        <taxon>Pterygota</taxon>
        <taxon>Neoptera</taxon>
        <taxon>Endopterygota</taxon>
        <taxon>Coleoptera</taxon>
        <taxon>Polyphaga</taxon>
        <taxon>Elateriformia</taxon>
        <taxon>Elateroidea</taxon>
        <taxon>Lampyridae</taxon>
        <taxon>Luciolinae</taxon>
        <taxon>Aquatica</taxon>
    </lineage>
</organism>
<keyword evidence="4" id="KW-1185">Reference proteome</keyword>
<dbReference type="EMBL" id="JARPUR010000001">
    <property type="protein sequence ID" value="KAK4884030.1"/>
    <property type="molecule type" value="Genomic_DNA"/>
</dbReference>
<protein>
    <submittedName>
        <fullName evidence="3">Uncharacterized protein</fullName>
    </submittedName>
</protein>
<evidence type="ECO:0000256" key="2">
    <source>
        <dbReference type="SAM" id="Phobius"/>
    </source>
</evidence>
<name>A0AAN7Q9J2_9COLE</name>
<proteinExistence type="predicted"/>
<keyword evidence="2" id="KW-0812">Transmembrane</keyword>
<gene>
    <name evidence="3" type="ORF">RN001_000301</name>
</gene>
<evidence type="ECO:0000313" key="4">
    <source>
        <dbReference type="Proteomes" id="UP001353858"/>
    </source>
</evidence>
<evidence type="ECO:0000313" key="3">
    <source>
        <dbReference type="EMBL" id="KAK4884030.1"/>
    </source>
</evidence>
<keyword evidence="2" id="KW-1133">Transmembrane helix</keyword>
<dbReference type="Proteomes" id="UP001353858">
    <property type="component" value="Unassembled WGS sequence"/>
</dbReference>
<keyword evidence="2" id="KW-0472">Membrane</keyword>
<feature type="region of interest" description="Disordered" evidence="1">
    <location>
        <begin position="114"/>
        <end position="141"/>
    </location>
</feature>
<feature type="transmembrane region" description="Helical" evidence="2">
    <location>
        <begin position="6"/>
        <end position="24"/>
    </location>
</feature>
<sequence length="141" mass="15965">MNEDYNKAGFVIVLCLIVALVFFIRKYIEYKKRELEEQAQSRRLAQQSSEVWNISGRVAQDGVMAPDSQRWPTHDHRLSIDSFVLANSVHISQKNQIPPPLYCEVDLPTYEQATGTSLPKTDVPTVQISSSSSRNLDHSTS</sequence>
<evidence type="ECO:0000256" key="1">
    <source>
        <dbReference type="SAM" id="MobiDB-lite"/>
    </source>
</evidence>
<reference evidence="4" key="1">
    <citation type="submission" date="2023-01" db="EMBL/GenBank/DDBJ databases">
        <title>Key to firefly adult light organ development and bioluminescence: homeobox transcription factors regulate luciferase expression and transportation to peroxisome.</title>
        <authorList>
            <person name="Fu X."/>
        </authorList>
    </citation>
    <scope>NUCLEOTIDE SEQUENCE [LARGE SCALE GENOMIC DNA]</scope>
</reference>